<dbReference type="Pfam" id="PF00550">
    <property type="entry name" value="PP-binding"/>
    <property type="match status" value="1"/>
</dbReference>
<proteinExistence type="predicted"/>
<evidence type="ECO:0000259" key="1">
    <source>
        <dbReference type="PROSITE" id="PS50075"/>
    </source>
</evidence>
<dbReference type="AlphaFoldDB" id="A0A926NFN0"/>
<protein>
    <submittedName>
        <fullName evidence="2">Acyl carrier protein</fullName>
    </submittedName>
</protein>
<dbReference type="EMBL" id="JACXAH010000013">
    <property type="protein sequence ID" value="MBD1372669.1"/>
    <property type="molecule type" value="Genomic_DNA"/>
</dbReference>
<reference evidence="2" key="1">
    <citation type="submission" date="2020-09" db="EMBL/GenBank/DDBJ databases">
        <title>A novel bacterium of genus Hazenella, isolated from South China Sea.</title>
        <authorList>
            <person name="Huang H."/>
            <person name="Mo K."/>
            <person name="Hu Y."/>
        </authorList>
    </citation>
    <scope>NUCLEOTIDE SEQUENCE</scope>
    <source>
        <strain evidence="2">IB182357</strain>
    </source>
</reference>
<dbReference type="Gene3D" id="1.10.1200.10">
    <property type="entry name" value="ACP-like"/>
    <property type="match status" value="1"/>
</dbReference>
<dbReference type="InterPro" id="IPR036736">
    <property type="entry name" value="ACP-like_sf"/>
</dbReference>
<name>A0A926NFN0_9BACL</name>
<dbReference type="RefSeq" id="WP_191140373.1">
    <property type="nucleotide sequence ID" value="NZ_JACXAG020000005.1"/>
</dbReference>
<accession>A0A926NFN0</accession>
<dbReference type="SUPFAM" id="SSF47336">
    <property type="entry name" value="ACP-like"/>
    <property type="match status" value="1"/>
</dbReference>
<evidence type="ECO:0000313" key="2">
    <source>
        <dbReference type="EMBL" id="MBD1372669.1"/>
    </source>
</evidence>
<comment type="caution">
    <text evidence="2">The sequence shown here is derived from an EMBL/GenBank/DDBJ whole genome shotgun (WGS) entry which is preliminary data.</text>
</comment>
<dbReference type="PROSITE" id="PS50075">
    <property type="entry name" value="CARRIER"/>
    <property type="match status" value="1"/>
</dbReference>
<sequence length="84" mass="9809">MNIENTIKKILSSELFVEVSEEEMGLDDSLRNDFSLDSMGFIELRVNCEEQFDIKISDEKFNDQNFKSIRTVADLVRELQMAKK</sequence>
<dbReference type="Proteomes" id="UP000661691">
    <property type="component" value="Unassembled WGS sequence"/>
</dbReference>
<keyword evidence="3" id="KW-1185">Reference proteome</keyword>
<organism evidence="2 3">
    <name type="scientific">Polycladospora coralii</name>
    <dbReference type="NCBI Taxonomy" id="2771432"/>
    <lineage>
        <taxon>Bacteria</taxon>
        <taxon>Bacillati</taxon>
        <taxon>Bacillota</taxon>
        <taxon>Bacilli</taxon>
        <taxon>Bacillales</taxon>
        <taxon>Thermoactinomycetaceae</taxon>
        <taxon>Polycladospora</taxon>
    </lineage>
</organism>
<evidence type="ECO:0000313" key="3">
    <source>
        <dbReference type="Proteomes" id="UP000661691"/>
    </source>
</evidence>
<gene>
    <name evidence="2" type="ORF">IC620_09910</name>
</gene>
<dbReference type="InterPro" id="IPR009081">
    <property type="entry name" value="PP-bd_ACP"/>
</dbReference>
<feature type="domain" description="Carrier" evidence="1">
    <location>
        <begin position="1"/>
        <end position="80"/>
    </location>
</feature>